<dbReference type="EMBL" id="GG663749">
    <property type="protein sequence ID" value="EEH52223.1"/>
    <property type="molecule type" value="Genomic_DNA"/>
</dbReference>
<dbReference type="Proteomes" id="UP000001876">
    <property type="component" value="Unassembled WGS sequence"/>
</dbReference>
<keyword evidence="1" id="KW-0808">Transferase</keyword>
<dbReference type="InterPro" id="IPR000182">
    <property type="entry name" value="GNAT_dom"/>
</dbReference>
<dbReference type="AlphaFoldDB" id="C1N777"/>
<reference evidence="4 5" key="1">
    <citation type="journal article" date="2009" name="Science">
        <title>Green evolution and dynamic adaptations revealed by genomes of the marine picoeukaryotes Micromonas.</title>
        <authorList>
            <person name="Worden A.Z."/>
            <person name="Lee J.H."/>
            <person name="Mock T."/>
            <person name="Rouze P."/>
            <person name="Simmons M.P."/>
            <person name="Aerts A.L."/>
            <person name="Allen A.E."/>
            <person name="Cuvelier M.L."/>
            <person name="Derelle E."/>
            <person name="Everett M.V."/>
            <person name="Foulon E."/>
            <person name="Grimwood J."/>
            <person name="Gundlach H."/>
            <person name="Henrissat B."/>
            <person name="Napoli C."/>
            <person name="McDonald S.M."/>
            <person name="Parker M.S."/>
            <person name="Rombauts S."/>
            <person name="Salamov A."/>
            <person name="Von Dassow P."/>
            <person name="Badger J.H."/>
            <person name="Coutinho P.M."/>
            <person name="Demir E."/>
            <person name="Dubchak I."/>
            <person name="Gentemann C."/>
            <person name="Eikrem W."/>
            <person name="Gready J.E."/>
            <person name="John U."/>
            <person name="Lanier W."/>
            <person name="Lindquist E.A."/>
            <person name="Lucas S."/>
            <person name="Mayer K.F."/>
            <person name="Moreau H."/>
            <person name="Not F."/>
            <person name="Otillar R."/>
            <person name="Panaud O."/>
            <person name="Pangilinan J."/>
            <person name="Paulsen I."/>
            <person name="Piegu B."/>
            <person name="Poliakov A."/>
            <person name="Robbens S."/>
            <person name="Schmutz J."/>
            <person name="Toulza E."/>
            <person name="Wyss T."/>
            <person name="Zelensky A."/>
            <person name="Zhou K."/>
            <person name="Armbrust E.V."/>
            <person name="Bhattacharya D."/>
            <person name="Goodenough U.W."/>
            <person name="Van de Peer Y."/>
            <person name="Grigoriev I.V."/>
        </authorList>
    </citation>
    <scope>NUCLEOTIDE SEQUENCE [LARGE SCALE GENOMIC DNA]</scope>
    <source>
        <strain evidence="4 5">CCMP1545</strain>
    </source>
</reference>
<dbReference type="SUPFAM" id="SSF55729">
    <property type="entry name" value="Acyl-CoA N-acyltransferases (Nat)"/>
    <property type="match status" value="1"/>
</dbReference>
<keyword evidence="5" id="KW-1185">Reference proteome</keyword>
<dbReference type="KEGG" id="mpp:MICPUCDRAFT_6518"/>
<dbReference type="OrthoDB" id="10039976at2759"/>
<feature type="non-terminal residue" evidence="4">
    <location>
        <position position="1"/>
    </location>
</feature>
<dbReference type="GO" id="GO:0005737">
    <property type="term" value="C:cytoplasm"/>
    <property type="evidence" value="ECO:0007669"/>
    <property type="project" value="TreeGrafter"/>
</dbReference>
<proteinExistence type="predicted"/>
<evidence type="ECO:0000313" key="4">
    <source>
        <dbReference type="EMBL" id="EEH52223.1"/>
    </source>
</evidence>
<dbReference type="Gene3D" id="3.40.630.30">
    <property type="match status" value="1"/>
</dbReference>
<dbReference type="PROSITE" id="PS51186">
    <property type="entry name" value="GNAT"/>
    <property type="match status" value="1"/>
</dbReference>
<feature type="domain" description="N-acetyltransferase" evidence="3">
    <location>
        <begin position="18"/>
        <end position="175"/>
    </location>
</feature>
<dbReference type="PANTHER" id="PTHR43626:SF4">
    <property type="entry name" value="GCN5-RELATED N-ACETYLTRANSFERASE 2, CHLOROPLASTIC"/>
    <property type="match status" value="1"/>
</dbReference>
<accession>C1N777</accession>
<dbReference type="STRING" id="564608.C1N777"/>
<name>C1N777_MICPC</name>
<evidence type="ECO:0000259" key="3">
    <source>
        <dbReference type="PROSITE" id="PS51186"/>
    </source>
</evidence>
<sequence>LDVVLLETTRADGARARIVYSTTAEVDCYDLERLCDDVGWPRRPISKVKAALENSFCVSSSSSASSAATTDGTPPVGLPGVKYPRSLAYGERKLIGVARATSDHAFNATIWDVVVDGEYQGNGLGKALVEQTIRTLMSRDIGNITLFADSKVVPFYQSLGFVSDPEGIKGMFLYP</sequence>
<feature type="non-terminal residue" evidence="4">
    <location>
        <position position="175"/>
    </location>
</feature>
<evidence type="ECO:0000313" key="5">
    <source>
        <dbReference type="Proteomes" id="UP000001876"/>
    </source>
</evidence>
<dbReference type="GO" id="GO:0008080">
    <property type="term" value="F:N-acetyltransferase activity"/>
    <property type="evidence" value="ECO:0007669"/>
    <property type="project" value="InterPro"/>
</dbReference>
<gene>
    <name evidence="4" type="ORF">MICPUCDRAFT_6518</name>
</gene>
<keyword evidence="2" id="KW-0012">Acyltransferase</keyword>
<dbReference type="OMA" id="QALCDKT"/>
<dbReference type="RefSeq" id="XP_003063850.1">
    <property type="nucleotide sequence ID" value="XM_003063804.1"/>
</dbReference>
<dbReference type="InterPro" id="IPR045039">
    <property type="entry name" value="NSI-like"/>
</dbReference>
<dbReference type="CDD" id="cd04301">
    <property type="entry name" value="NAT_SF"/>
    <property type="match status" value="1"/>
</dbReference>
<dbReference type="InterPro" id="IPR016181">
    <property type="entry name" value="Acyl_CoA_acyltransferase"/>
</dbReference>
<dbReference type="GeneID" id="9689130"/>
<dbReference type="PANTHER" id="PTHR43626">
    <property type="entry name" value="ACYL-COA N-ACYLTRANSFERASE"/>
    <property type="match status" value="1"/>
</dbReference>
<evidence type="ECO:0000256" key="1">
    <source>
        <dbReference type="ARBA" id="ARBA00022679"/>
    </source>
</evidence>
<dbReference type="eggNOG" id="ENOG502QSCQ">
    <property type="taxonomic scope" value="Eukaryota"/>
</dbReference>
<dbReference type="Pfam" id="PF00583">
    <property type="entry name" value="Acetyltransf_1"/>
    <property type="match status" value="1"/>
</dbReference>
<evidence type="ECO:0000256" key="2">
    <source>
        <dbReference type="ARBA" id="ARBA00023315"/>
    </source>
</evidence>
<protein>
    <submittedName>
        <fullName evidence="4">Predicted protein</fullName>
    </submittedName>
</protein>
<organism evidence="5">
    <name type="scientific">Micromonas pusilla (strain CCMP1545)</name>
    <name type="common">Picoplanktonic green alga</name>
    <dbReference type="NCBI Taxonomy" id="564608"/>
    <lineage>
        <taxon>Eukaryota</taxon>
        <taxon>Viridiplantae</taxon>
        <taxon>Chlorophyta</taxon>
        <taxon>Mamiellophyceae</taxon>
        <taxon>Mamiellales</taxon>
        <taxon>Mamiellaceae</taxon>
        <taxon>Micromonas</taxon>
    </lineage>
</organism>